<keyword evidence="2" id="KW-1185">Reference proteome</keyword>
<organism evidence="1 2">
    <name type="scientific">Streptomyces beijiangensis</name>
    <dbReference type="NCBI Taxonomy" id="163361"/>
    <lineage>
        <taxon>Bacteria</taxon>
        <taxon>Bacillati</taxon>
        <taxon>Actinomycetota</taxon>
        <taxon>Actinomycetes</taxon>
        <taxon>Kitasatosporales</taxon>
        <taxon>Streptomycetaceae</taxon>
        <taxon>Streptomyces</taxon>
    </lineage>
</organism>
<dbReference type="PANTHER" id="PTHR35446:SF3">
    <property type="entry name" value="CMD DOMAIN-CONTAINING PROTEIN"/>
    <property type="match status" value="1"/>
</dbReference>
<dbReference type="AlphaFoldDB" id="A0A939JL69"/>
<dbReference type="Proteomes" id="UP000664167">
    <property type="component" value="Unassembled WGS sequence"/>
</dbReference>
<evidence type="ECO:0000313" key="1">
    <source>
        <dbReference type="EMBL" id="MBO0516080.1"/>
    </source>
</evidence>
<dbReference type="PANTHER" id="PTHR35446">
    <property type="entry name" value="SI:CH211-175M2.5"/>
    <property type="match status" value="1"/>
</dbReference>
<dbReference type="InterPro" id="IPR029032">
    <property type="entry name" value="AhpD-like"/>
</dbReference>
<dbReference type="SUPFAM" id="SSF69118">
    <property type="entry name" value="AhpD-like"/>
    <property type="match status" value="1"/>
</dbReference>
<gene>
    <name evidence="1" type="ORF">J0695_30555</name>
</gene>
<protein>
    <submittedName>
        <fullName evidence="1">Carboxymuconolactone decarboxylase family protein</fullName>
    </submittedName>
</protein>
<comment type="caution">
    <text evidence="1">The sequence shown here is derived from an EMBL/GenBank/DDBJ whole genome shotgun (WGS) entry which is preliminary data.</text>
</comment>
<proteinExistence type="predicted"/>
<evidence type="ECO:0000313" key="2">
    <source>
        <dbReference type="Proteomes" id="UP000664167"/>
    </source>
</evidence>
<accession>A0A939JL69</accession>
<dbReference type="EMBL" id="JAFLRJ010000354">
    <property type="protein sequence ID" value="MBO0516080.1"/>
    <property type="molecule type" value="Genomic_DNA"/>
</dbReference>
<name>A0A939JL69_9ACTN</name>
<dbReference type="Gene3D" id="1.20.1290.10">
    <property type="entry name" value="AhpD-like"/>
    <property type="match status" value="1"/>
</dbReference>
<reference evidence="1" key="1">
    <citation type="submission" date="2021-03" db="EMBL/GenBank/DDBJ databases">
        <title>Streptomyces poriferae sp. nov., a novel marine sponge-derived Actinobacteria species with anti-MRSA activity.</title>
        <authorList>
            <person name="Sandoval-Powers M."/>
            <person name="Kralova S."/>
            <person name="Nguyen G.-S."/>
            <person name="Fawwal D."/>
            <person name="Degnes K."/>
            <person name="Klinkenberg G."/>
            <person name="Sletta H."/>
            <person name="Wentzel A."/>
            <person name="Liles M.R."/>
        </authorList>
    </citation>
    <scope>NUCLEOTIDE SEQUENCE</scope>
    <source>
        <strain evidence="1">DSM 41794</strain>
    </source>
</reference>
<dbReference type="RefSeq" id="WP_206967497.1">
    <property type="nucleotide sequence ID" value="NZ_BAAAJJ010000027.1"/>
</dbReference>
<sequence length="160" mass="17099">MQATISHLGYLPTPVARLATSPQTLDGFLKLSALFETTTLAPLARETVILTMATRNDCHICIAMHTRTLTTLDADPALIEALRTQKPLPAPELEAVRLFTLEVLATAGDVSPDALDAFLGHGYTQQNALEVVLGIGTYTISTLANRLTGAPVDDQLQAFA</sequence>